<sequence length="236" mass="26721">MSTLISESTTYVQHNNLTLRCDSDLILLTSSPVNYLVCAIKCNQLPGCTAFMFTRHNPGVQDGACSWCPAYDIVGIIYTPADPLLDTWVKILGHLVFSNNPKIQEPIPTTLSIGRVLFFQARVPDPVPDRCIFSLDVDHLLNIAVRMEIRFNYYGYIKTVGIYTRMNSTWIEHLFPPEFFPFSAGQKVDIAVLGRSDGFEIYLNGEYLHFVSVTKTLVGQINLVDFHNFEEVLLTF</sequence>
<dbReference type="Pfam" id="PF00337">
    <property type="entry name" value="Gal-bind_lectin"/>
    <property type="match status" value="1"/>
</dbReference>
<comment type="caution">
    <text evidence="4">The sequence shown here is derived from an EMBL/GenBank/DDBJ whole genome shotgun (WGS) entry which is preliminary data.</text>
</comment>
<reference evidence="4 5" key="1">
    <citation type="journal article" date="2021" name="Elife">
        <title>Chloroplast acquisition without the gene transfer in kleptoplastic sea slugs, Plakobranchus ocellatus.</title>
        <authorList>
            <person name="Maeda T."/>
            <person name="Takahashi S."/>
            <person name="Yoshida T."/>
            <person name="Shimamura S."/>
            <person name="Takaki Y."/>
            <person name="Nagai Y."/>
            <person name="Toyoda A."/>
            <person name="Suzuki Y."/>
            <person name="Arimoto A."/>
            <person name="Ishii H."/>
            <person name="Satoh N."/>
            <person name="Nishiyama T."/>
            <person name="Hasebe M."/>
            <person name="Maruyama T."/>
            <person name="Minagawa J."/>
            <person name="Obokata J."/>
            <person name="Shigenobu S."/>
        </authorList>
    </citation>
    <scope>NUCLEOTIDE SEQUENCE [LARGE SCALE GENOMIC DNA]</scope>
</reference>
<gene>
    <name evidence="4" type="ORF">PoB_007666900</name>
</gene>
<protein>
    <recommendedName>
        <fullName evidence="2">Galectin</fullName>
    </recommendedName>
</protein>
<evidence type="ECO:0000259" key="3">
    <source>
        <dbReference type="PROSITE" id="PS51304"/>
    </source>
</evidence>
<evidence type="ECO:0000256" key="1">
    <source>
        <dbReference type="ARBA" id="ARBA00022734"/>
    </source>
</evidence>
<dbReference type="AlphaFoldDB" id="A0AAV4E1J7"/>
<dbReference type="PROSITE" id="PS51304">
    <property type="entry name" value="GALECTIN"/>
    <property type="match status" value="1"/>
</dbReference>
<dbReference type="GO" id="GO:0030246">
    <property type="term" value="F:carbohydrate binding"/>
    <property type="evidence" value="ECO:0007669"/>
    <property type="project" value="UniProtKB-UniRule"/>
</dbReference>
<feature type="domain" description="Galectin" evidence="3">
    <location>
        <begin position="103"/>
        <end position="236"/>
    </location>
</feature>
<dbReference type="InterPro" id="IPR013320">
    <property type="entry name" value="ConA-like_dom_sf"/>
</dbReference>
<evidence type="ECO:0000313" key="5">
    <source>
        <dbReference type="Proteomes" id="UP000735302"/>
    </source>
</evidence>
<dbReference type="EMBL" id="BLXT01008584">
    <property type="protein sequence ID" value="GFO50164.1"/>
    <property type="molecule type" value="Genomic_DNA"/>
</dbReference>
<name>A0AAV4E1J7_9GAST</name>
<keyword evidence="5" id="KW-1185">Reference proteome</keyword>
<dbReference type="Proteomes" id="UP000735302">
    <property type="component" value="Unassembled WGS sequence"/>
</dbReference>
<dbReference type="SUPFAM" id="SSF49899">
    <property type="entry name" value="Concanavalin A-like lectins/glucanases"/>
    <property type="match status" value="1"/>
</dbReference>
<dbReference type="InterPro" id="IPR001079">
    <property type="entry name" value="Galectin_CRD"/>
</dbReference>
<evidence type="ECO:0000256" key="2">
    <source>
        <dbReference type="RuleBase" id="RU102079"/>
    </source>
</evidence>
<organism evidence="4 5">
    <name type="scientific">Plakobranchus ocellatus</name>
    <dbReference type="NCBI Taxonomy" id="259542"/>
    <lineage>
        <taxon>Eukaryota</taxon>
        <taxon>Metazoa</taxon>
        <taxon>Spiralia</taxon>
        <taxon>Lophotrochozoa</taxon>
        <taxon>Mollusca</taxon>
        <taxon>Gastropoda</taxon>
        <taxon>Heterobranchia</taxon>
        <taxon>Euthyneura</taxon>
        <taxon>Panpulmonata</taxon>
        <taxon>Sacoglossa</taxon>
        <taxon>Placobranchoidea</taxon>
        <taxon>Plakobranchidae</taxon>
        <taxon>Plakobranchus</taxon>
    </lineage>
</organism>
<accession>A0AAV4E1J7</accession>
<evidence type="ECO:0000313" key="4">
    <source>
        <dbReference type="EMBL" id="GFO50164.1"/>
    </source>
</evidence>
<keyword evidence="1 2" id="KW-0430">Lectin</keyword>
<proteinExistence type="predicted"/>
<dbReference type="Gene3D" id="2.60.120.200">
    <property type="match status" value="1"/>
</dbReference>